<organism evidence="1 3">
    <name type="scientific">Phytophthora cactorum</name>
    <dbReference type="NCBI Taxonomy" id="29920"/>
    <lineage>
        <taxon>Eukaryota</taxon>
        <taxon>Sar</taxon>
        <taxon>Stramenopiles</taxon>
        <taxon>Oomycota</taxon>
        <taxon>Peronosporomycetes</taxon>
        <taxon>Peronosporales</taxon>
        <taxon>Peronosporaceae</taxon>
        <taxon>Phytophthora</taxon>
    </lineage>
</organism>
<accession>A0A8T1G7D0</accession>
<protein>
    <submittedName>
        <fullName evidence="1">Uncharacterized protein</fullName>
    </submittedName>
</protein>
<evidence type="ECO:0000313" key="3">
    <source>
        <dbReference type="Proteomes" id="UP000697107"/>
    </source>
</evidence>
<comment type="caution">
    <text evidence="1">The sequence shown here is derived from an EMBL/GenBank/DDBJ whole genome shotgun (WGS) entry which is preliminary data.</text>
</comment>
<dbReference type="Proteomes" id="UP000697107">
    <property type="component" value="Unassembled WGS sequence"/>
</dbReference>
<dbReference type="AlphaFoldDB" id="A0A8T1G7D0"/>
<gene>
    <name evidence="1" type="ORF">PC118_g5498</name>
    <name evidence="2" type="ORF">PC129_g20137</name>
</gene>
<evidence type="ECO:0000313" key="1">
    <source>
        <dbReference type="EMBL" id="KAG2990701.1"/>
    </source>
</evidence>
<dbReference type="EMBL" id="RCML01000113">
    <property type="protein sequence ID" value="KAG2990701.1"/>
    <property type="molecule type" value="Genomic_DNA"/>
</dbReference>
<dbReference type="EMBL" id="RCMV01001386">
    <property type="protein sequence ID" value="KAG3208845.1"/>
    <property type="molecule type" value="Genomic_DNA"/>
</dbReference>
<name>A0A8T1G7D0_9STRA</name>
<evidence type="ECO:0000313" key="2">
    <source>
        <dbReference type="EMBL" id="KAG3208845.1"/>
    </source>
</evidence>
<dbReference type="Proteomes" id="UP000760860">
    <property type="component" value="Unassembled WGS sequence"/>
</dbReference>
<reference evidence="1" key="1">
    <citation type="submission" date="2018-10" db="EMBL/GenBank/DDBJ databases">
        <title>Effector identification in a new, highly contiguous assembly of the strawberry crown rot pathogen Phytophthora cactorum.</title>
        <authorList>
            <person name="Armitage A.D."/>
            <person name="Nellist C.F."/>
            <person name="Bates H."/>
            <person name="Vickerstaff R.J."/>
            <person name="Harrison R.J."/>
        </authorList>
    </citation>
    <scope>NUCLEOTIDE SEQUENCE</scope>
    <source>
        <strain evidence="1">P415</strain>
        <strain evidence="2">P421</strain>
    </source>
</reference>
<sequence>MDGIQSVVIPLHTSGTRSPSLGGSGSRESIRGVAVVPQSGAIPSSPKRGSSVLRNIYGGHFVAAAASRKKFEVSQRSIYSRWTASTYYHEIVGSLHMNALHPRPRPWLLAQRYLF</sequence>
<proteinExistence type="predicted"/>